<gene>
    <name evidence="1" type="ORF">GCM10008983_11150</name>
</gene>
<sequence>MGPQTWLVLAIRLVESGTTRADGTTRSAVIAGDSVGLQDISAARGDDSVSFGLRFGRFPHEFGQMTREFS</sequence>
<evidence type="ECO:0000313" key="1">
    <source>
        <dbReference type="EMBL" id="GAA0436242.1"/>
    </source>
</evidence>
<dbReference type="Proteomes" id="UP001501459">
    <property type="component" value="Unassembled WGS sequence"/>
</dbReference>
<evidence type="ECO:0000313" key="2">
    <source>
        <dbReference type="Proteomes" id="UP001501459"/>
    </source>
</evidence>
<organism evidence="1 2">
    <name type="scientific">Lentibacillus halophilus</name>
    <dbReference type="NCBI Taxonomy" id="295065"/>
    <lineage>
        <taxon>Bacteria</taxon>
        <taxon>Bacillati</taxon>
        <taxon>Bacillota</taxon>
        <taxon>Bacilli</taxon>
        <taxon>Bacillales</taxon>
        <taxon>Bacillaceae</taxon>
        <taxon>Lentibacillus</taxon>
    </lineage>
</organism>
<dbReference type="EMBL" id="BAAADM010000030">
    <property type="protein sequence ID" value="GAA0436242.1"/>
    <property type="molecule type" value="Genomic_DNA"/>
</dbReference>
<proteinExistence type="predicted"/>
<comment type="caution">
    <text evidence="1">The sequence shown here is derived from an EMBL/GenBank/DDBJ whole genome shotgun (WGS) entry which is preliminary data.</text>
</comment>
<reference evidence="1 2" key="1">
    <citation type="journal article" date="2019" name="Int. J. Syst. Evol. Microbiol.">
        <title>The Global Catalogue of Microorganisms (GCM) 10K type strain sequencing project: providing services to taxonomists for standard genome sequencing and annotation.</title>
        <authorList>
            <consortium name="The Broad Institute Genomics Platform"/>
            <consortium name="The Broad Institute Genome Sequencing Center for Infectious Disease"/>
            <person name="Wu L."/>
            <person name="Ma J."/>
        </authorList>
    </citation>
    <scope>NUCLEOTIDE SEQUENCE [LARGE SCALE GENOMIC DNA]</scope>
    <source>
        <strain evidence="1 2">JCM 12149</strain>
    </source>
</reference>
<protein>
    <submittedName>
        <fullName evidence="1">Uncharacterized protein</fullName>
    </submittedName>
</protein>
<keyword evidence="2" id="KW-1185">Reference proteome</keyword>
<accession>A0ABN0Z6M8</accession>
<name>A0ABN0Z6M8_9BACI</name>